<feature type="compositionally biased region" description="Polar residues" evidence="2">
    <location>
        <begin position="182"/>
        <end position="191"/>
    </location>
</feature>
<feature type="compositionally biased region" description="Basic and acidic residues" evidence="2">
    <location>
        <begin position="170"/>
        <end position="181"/>
    </location>
</feature>
<proteinExistence type="predicted"/>
<evidence type="ECO:0000313" key="7">
    <source>
        <dbReference type="Proteomes" id="UP000235145"/>
    </source>
</evidence>
<keyword evidence="1" id="KW-0064">Aspartyl protease</keyword>
<dbReference type="PANTHER" id="PTHR11439:SF450">
    <property type="entry name" value="REVERSE TRANSCRIPTASE TY1_COPIA-TYPE DOMAIN-CONTAINING PROTEIN"/>
    <property type="match status" value="1"/>
</dbReference>
<dbReference type="InterPro" id="IPR025724">
    <property type="entry name" value="GAG-pre-integrase_dom"/>
</dbReference>
<keyword evidence="7" id="KW-1185">Reference proteome</keyword>
<evidence type="ECO:0000256" key="2">
    <source>
        <dbReference type="SAM" id="MobiDB-lite"/>
    </source>
</evidence>
<evidence type="ECO:0008006" key="8">
    <source>
        <dbReference type="Google" id="ProtNLM"/>
    </source>
</evidence>
<sequence>MVQPTEVKTGTRMQTTLNSHEEKIEQLTAQKTDKSLFSLPNVKLPTFDGTDARAWVSKAELYFQNLTPVSTDDLIGHLLSGLDSSYEPFITAFMVKGDNSTIDDLVGMLLLEESRLEQDHLRQASMQPPVPTSFPNSSQSVALNVNRSQYRALATGPSSAHYRYDFFSRRQNPKNDARDSQRQVNLTHHHSPSTVVDPSWYFDSGATDHVAPDLQKLNLVEVYRGTDKLQVGDGNPLAISHIGSSFLHPNLKLPYVLIVPHITKHLLSVSKLTNDNGVYMEFWPSHCSVKSLQAKILFKGDVKNGLYRLPLTKNKSTPIMALTRVRTSLHGWHKRLAHPHAPLFCRLLSLFKLPTSSTDFPTVCDSCQLGKSHRLPFVNSHHSSIKPFELIYLDVWGPSPLFSINGNRYFVLFVDDCTKGITLVVLSFQEDQDQDQGNYQLITITIESPPPNASSSSTSSSHSTPPSSPPVQQSPIPTTSPNNQQSTVSSRAKKTPSAPSHHRPAANTHHPMITRARTSSLKPKVFSSAISSTLSIELRNFNQAIKSKCWQDVMQSKYDALMRNNTCSLVPCPTNVNIVGCKWVYRIKKYSDGTIERHKACLVAQGFSQEEGVDYFDPFINVIKPTTIRLVLSLDISNGWRIRQLDINNAFLNGDLKEVVYMKQPRGFENSQHPSHVCQLHKAIYGLKQTPRAWFIKLKSYLVQQGFWGCQSDTSLFIHTSKSAIIYILVYVDDLIIIGSSGVLIHRFIHQLHQVFALKDLGDLSFFLGIQIKSNSVGLNLSQEGYIQDILMKTGMDAASPIFTPADCHSRLTLVGQLFSDPRLYRQVVGSLQYATITRPDIAYAVNRVCQYMHSPTTIHWQAVKRILHYLNGMIGYCLHFSPTTKTSLLAYSDAGWMSDKDDSRSQYGPFKQRVVARSSTEAEYRSLAYTAAVLI</sequence>
<evidence type="ECO:0000256" key="1">
    <source>
        <dbReference type="ARBA" id="ARBA00022750"/>
    </source>
</evidence>
<dbReference type="SUPFAM" id="SSF56672">
    <property type="entry name" value="DNA/RNA polymerases"/>
    <property type="match status" value="1"/>
</dbReference>
<evidence type="ECO:0000259" key="3">
    <source>
        <dbReference type="Pfam" id="PF07727"/>
    </source>
</evidence>
<reference evidence="6 7" key="1">
    <citation type="journal article" date="2017" name="Nat. Commun.">
        <title>Genome assembly with in vitro proximity ligation data and whole-genome triplication in lettuce.</title>
        <authorList>
            <person name="Reyes-Chin-Wo S."/>
            <person name="Wang Z."/>
            <person name="Yang X."/>
            <person name="Kozik A."/>
            <person name="Arikit S."/>
            <person name="Song C."/>
            <person name="Xia L."/>
            <person name="Froenicke L."/>
            <person name="Lavelle D.O."/>
            <person name="Truco M.J."/>
            <person name="Xia R."/>
            <person name="Zhu S."/>
            <person name="Xu C."/>
            <person name="Xu H."/>
            <person name="Xu X."/>
            <person name="Cox K."/>
            <person name="Korf I."/>
            <person name="Meyers B.C."/>
            <person name="Michelmore R.W."/>
        </authorList>
    </citation>
    <scope>NUCLEOTIDE SEQUENCE [LARGE SCALE GENOMIC DNA]</scope>
    <source>
        <strain evidence="7">cv. Salinas</strain>
        <tissue evidence="6">Seedlings</tissue>
    </source>
</reference>
<dbReference type="PANTHER" id="PTHR11439">
    <property type="entry name" value="GAG-POL-RELATED RETROTRANSPOSON"/>
    <property type="match status" value="1"/>
</dbReference>
<dbReference type="Pfam" id="PF22936">
    <property type="entry name" value="Pol_BBD"/>
    <property type="match status" value="1"/>
</dbReference>
<dbReference type="Pfam" id="PF13976">
    <property type="entry name" value="gag_pre-integrs"/>
    <property type="match status" value="1"/>
</dbReference>
<dbReference type="Pfam" id="PF07727">
    <property type="entry name" value="RVT_2"/>
    <property type="match status" value="1"/>
</dbReference>
<keyword evidence="1" id="KW-0378">Hydrolase</keyword>
<feature type="compositionally biased region" description="Low complexity" evidence="2">
    <location>
        <begin position="453"/>
        <end position="481"/>
    </location>
</feature>
<dbReference type="InterPro" id="IPR013103">
    <property type="entry name" value="RVT_2"/>
</dbReference>
<feature type="region of interest" description="Disordered" evidence="2">
    <location>
        <begin position="170"/>
        <end position="191"/>
    </location>
</feature>
<dbReference type="GO" id="GO:0004190">
    <property type="term" value="F:aspartic-type endopeptidase activity"/>
    <property type="evidence" value="ECO:0007669"/>
    <property type="project" value="UniProtKB-KW"/>
</dbReference>
<dbReference type="EMBL" id="NBSK02000001">
    <property type="protein sequence ID" value="KAJ0228473.1"/>
    <property type="molecule type" value="Genomic_DNA"/>
</dbReference>
<feature type="region of interest" description="Disordered" evidence="2">
    <location>
        <begin position="446"/>
        <end position="513"/>
    </location>
</feature>
<dbReference type="AlphaFoldDB" id="A0A9R1WUB3"/>
<dbReference type="InterPro" id="IPR043502">
    <property type="entry name" value="DNA/RNA_pol_sf"/>
</dbReference>
<organism evidence="6 7">
    <name type="scientific">Lactuca sativa</name>
    <name type="common">Garden lettuce</name>
    <dbReference type="NCBI Taxonomy" id="4236"/>
    <lineage>
        <taxon>Eukaryota</taxon>
        <taxon>Viridiplantae</taxon>
        <taxon>Streptophyta</taxon>
        <taxon>Embryophyta</taxon>
        <taxon>Tracheophyta</taxon>
        <taxon>Spermatophyta</taxon>
        <taxon>Magnoliopsida</taxon>
        <taxon>eudicotyledons</taxon>
        <taxon>Gunneridae</taxon>
        <taxon>Pentapetalae</taxon>
        <taxon>asterids</taxon>
        <taxon>campanulids</taxon>
        <taxon>Asterales</taxon>
        <taxon>Asteraceae</taxon>
        <taxon>Cichorioideae</taxon>
        <taxon>Cichorieae</taxon>
        <taxon>Lactucinae</taxon>
        <taxon>Lactuca</taxon>
    </lineage>
</organism>
<keyword evidence="1" id="KW-0645">Protease</keyword>
<feature type="domain" description="Retrovirus-related Pol polyprotein from transposon TNT 1-94-like beta-barrel" evidence="5">
    <location>
        <begin position="200"/>
        <end position="275"/>
    </location>
</feature>
<feature type="domain" description="GAG-pre-integrase" evidence="4">
    <location>
        <begin position="305"/>
        <end position="372"/>
    </location>
</feature>
<dbReference type="InterPro" id="IPR054722">
    <property type="entry name" value="PolX-like_BBD"/>
</dbReference>
<protein>
    <recommendedName>
        <fullName evidence="8">Reverse transcriptase Ty1/copia-type domain-containing protein</fullName>
    </recommendedName>
</protein>
<gene>
    <name evidence="6" type="ORF">LSAT_V11C100019550</name>
</gene>
<evidence type="ECO:0000259" key="5">
    <source>
        <dbReference type="Pfam" id="PF22936"/>
    </source>
</evidence>
<accession>A0A9R1WUB3</accession>
<feature type="domain" description="Reverse transcriptase Ty1/copia-type" evidence="3">
    <location>
        <begin position="564"/>
        <end position="806"/>
    </location>
</feature>
<evidence type="ECO:0000313" key="6">
    <source>
        <dbReference type="EMBL" id="KAJ0228473.1"/>
    </source>
</evidence>
<comment type="caution">
    <text evidence="6">The sequence shown here is derived from an EMBL/GenBank/DDBJ whole genome shotgun (WGS) entry which is preliminary data.</text>
</comment>
<name>A0A9R1WUB3_LACSA</name>
<evidence type="ECO:0000259" key="4">
    <source>
        <dbReference type="Pfam" id="PF13976"/>
    </source>
</evidence>
<dbReference type="Proteomes" id="UP000235145">
    <property type="component" value="Unassembled WGS sequence"/>
</dbReference>